<protein>
    <submittedName>
        <fullName evidence="2">Uncharacterized protein</fullName>
    </submittedName>
</protein>
<name>A0A9P3CRR0_9PEZI</name>
<keyword evidence="3" id="KW-1185">Reference proteome</keyword>
<gene>
    <name evidence="2" type="ORF">CKM354_000646000</name>
</gene>
<sequence>MSLSEQQAFLGRLARSHAMEDKTNLPHAITIPSFWLCDHIVRLLPKGGFNLHAATALLEQYTTDMETQLKFCLPRPGAKQAVLEHPKDEPTIRRHVVDIEDDFQSSAGAAANEVLERLVKNDYFGLYDDAARGEFPRIVAEVYPYRHTCYTYTNNGTAYWRIPTSLGYAASALQLSKDTDPVMVYLRHGMPSDLVHYMGPGLSSRVTMAIRCLLQKTIQHRHHHPHLYVETVLKSEAEDVARVLAQGCHAHPQNAKFPTFNQPIPEKKSCCNIIGCPKELLSPDSTAGNIHRALHAEFLDSLQTPAQLSTKHEAVPTQLPTPTAWGPKRSDQQNLDPIASHDDADEGLAKQNKKLASTGGKVPTHHRNGARLKRKPSRKALDSSLWSPKIIERDMNDMSPFIQDQTNAFPKEKWPAGVRLADLIDQDNTYGQANFHLARTAILQPLMDHGLFWSKALSVLQGWKKLTRLREDTLHSVLDTAHEIRSTAAPVCHYNDDDAIRQQVNLALSTTPPIVNQVLVVRRTTNERYTDAAQPSRRLEDLVLGGRYFMRAGSPATFRSVVITAHRTNQTGTNPVSLSTNSISQNAERKLAEDLRDVLRDARAQHGPGVRLHVHMIWRGVNGFTSSQTHLRSWLKD</sequence>
<reference evidence="2 3" key="1">
    <citation type="submission" date="2021-01" db="EMBL/GenBank/DDBJ databases">
        <title>Cercospora kikuchii MAFF 305040 whole genome shotgun sequence.</title>
        <authorList>
            <person name="Kashiwa T."/>
            <person name="Suzuki T."/>
        </authorList>
    </citation>
    <scope>NUCLEOTIDE SEQUENCE [LARGE SCALE GENOMIC DNA]</scope>
    <source>
        <strain evidence="2 3">MAFF 305040</strain>
    </source>
</reference>
<dbReference type="AlphaFoldDB" id="A0A9P3CRR0"/>
<dbReference type="RefSeq" id="XP_044657715.1">
    <property type="nucleotide sequence ID" value="XM_044801780.1"/>
</dbReference>
<proteinExistence type="predicted"/>
<evidence type="ECO:0000313" key="3">
    <source>
        <dbReference type="Proteomes" id="UP000825890"/>
    </source>
</evidence>
<evidence type="ECO:0000313" key="2">
    <source>
        <dbReference type="EMBL" id="GIZ43228.1"/>
    </source>
</evidence>
<accession>A0A9P3CRR0</accession>
<evidence type="ECO:0000256" key="1">
    <source>
        <dbReference type="SAM" id="MobiDB-lite"/>
    </source>
</evidence>
<organism evidence="2 3">
    <name type="scientific">Cercospora kikuchii</name>
    <dbReference type="NCBI Taxonomy" id="84275"/>
    <lineage>
        <taxon>Eukaryota</taxon>
        <taxon>Fungi</taxon>
        <taxon>Dikarya</taxon>
        <taxon>Ascomycota</taxon>
        <taxon>Pezizomycotina</taxon>
        <taxon>Dothideomycetes</taxon>
        <taxon>Dothideomycetidae</taxon>
        <taxon>Mycosphaerellales</taxon>
        <taxon>Mycosphaerellaceae</taxon>
        <taxon>Cercospora</taxon>
    </lineage>
</organism>
<comment type="caution">
    <text evidence="2">The sequence shown here is derived from an EMBL/GenBank/DDBJ whole genome shotgun (WGS) entry which is preliminary data.</text>
</comment>
<dbReference type="GeneID" id="68292035"/>
<feature type="region of interest" description="Disordered" evidence="1">
    <location>
        <begin position="308"/>
        <end position="383"/>
    </location>
</feature>
<dbReference type="Proteomes" id="UP000825890">
    <property type="component" value="Unassembled WGS sequence"/>
</dbReference>
<feature type="compositionally biased region" description="Basic residues" evidence="1">
    <location>
        <begin position="363"/>
        <end position="378"/>
    </location>
</feature>
<dbReference type="EMBL" id="BOLY01000004">
    <property type="protein sequence ID" value="GIZ43228.1"/>
    <property type="molecule type" value="Genomic_DNA"/>
</dbReference>